<dbReference type="CDD" id="cd10567">
    <property type="entry name" value="SWIB-MDM2_like"/>
    <property type="match status" value="1"/>
</dbReference>
<feature type="compositionally biased region" description="Basic and acidic residues" evidence="4">
    <location>
        <begin position="491"/>
        <end position="507"/>
    </location>
</feature>
<dbReference type="SUPFAM" id="SSF159042">
    <property type="entry name" value="Plus3-like"/>
    <property type="match status" value="1"/>
</dbReference>
<dbReference type="Proteomes" id="UP000289340">
    <property type="component" value="Chromosome 3"/>
</dbReference>
<keyword evidence="5" id="KW-0812">Transmembrane</keyword>
<dbReference type="Pfam" id="PF25980">
    <property type="entry name" value="NERD_plant"/>
    <property type="match status" value="1"/>
</dbReference>
<feature type="non-terminal residue" evidence="8">
    <location>
        <position position="1"/>
    </location>
</feature>
<keyword evidence="1" id="KW-0479">Metal-binding</keyword>
<keyword evidence="9" id="KW-1185">Reference proteome</keyword>
<dbReference type="Pfam" id="PF22908">
    <property type="entry name" value="PHD_NSD"/>
    <property type="match status" value="1"/>
</dbReference>
<dbReference type="SMART" id="SM00249">
    <property type="entry name" value="PHD"/>
    <property type="match status" value="1"/>
</dbReference>
<dbReference type="SUPFAM" id="SSF57903">
    <property type="entry name" value="FYVE/PHD zinc finger"/>
    <property type="match status" value="1"/>
</dbReference>
<feature type="domain" description="Plus3" evidence="6">
    <location>
        <begin position="539"/>
        <end position="664"/>
    </location>
</feature>
<dbReference type="CDD" id="cd15568">
    <property type="entry name" value="PHD5_NSD"/>
    <property type="match status" value="1"/>
</dbReference>
<gene>
    <name evidence="8" type="ORF">D0Y65_008182</name>
</gene>
<dbReference type="PROSITE" id="PS51925">
    <property type="entry name" value="SWIB_MDM2"/>
    <property type="match status" value="1"/>
</dbReference>
<dbReference type="InterPro" id="IPR001965">
    <property type="entry name" value="Znf_PHD"/>
</dbReference>
<dbReference type="Pfam" id="PF03126">
    <property type="entry name" value="Plus-3"/>
    <property type="match status" value="1"/>
</dbReference>
<dbReference type="PANTHER" id="PTHR46851:SF22">
    <property type="entry name" value="ZINC ION BINDING _ DNA BINDING PROTEIN"/>
    <property type="match status" value="1"/>
</dbReference>
<dbReference type="InterPro" id="IPR011011">
    <property type="entry name" value="Znf_FYVE_PHD"/>
</dbReference>
<dbReference type="Pfam" id="PF02201">
    <property type="entry name" value="SWIB"/>
    <property type="match status" value="1"/>
</dbReference>
<dbReference type="PROSITE" id="PS01359">
    <property type="entry name" value="ZF_PHD_1"/>
    <property type="match status" value="1"/>
</dbReference>
<dbReference type="InterPro" id="IPR058668">
    <property type="entry name" value="NERD_dom"/>
</dbReference>
<dbReference type="SMART" id="SM00719">
    <property type="entry name" value="Plus3"/>
    <property type="match status" value="1"/>
</dbReference>
<dbReference type="InterPro" id="IPR013083">
    <property type="entry name" value="Znf_RING/FYVE/PHD"/>
</dbReference>
<dbReference type="Gene3D" id="3.30.40.10">
    <property type="entry name" value="Zinc/RING finger domain, C3HC4 (zinc finger)"/>
    <property type="match status" value="1"/>
</dbReference>
<evidence type="ECO:0000256" key="4">
    <source>
        <dbReference type="SAM" id="MobiDB-lite"/>
    </source>
</evidence>
<dbReference type="GO" id="GO:0003677">
    <property type="term" value="F:DNA binding"/>
    <property type="evidence" value="ECO:0007669"/>
    <property type="project" value="InterPro"/>
</dbReference>
<organism evidence="8 9">
    <name type="scientific">Glycine soja</name>
    <name type="common">Wild soybean</name>
    <dbReference type="NCBI Taxonomy" id="3848"/>
    <lineage>
        <taxon>Eukaryota</taxon>
        <taxon>Viridiplantae</taxon>
        <taxon>Streptophyta</taxon>
        <taxon>Embryophyta</taxon>
        <taxon>Tracheophyta</taxon>
        <taxon>Spermatophyta</taxon>
        <taxon>Magnoliopsida</taxon>
        <taxon>eudicotyledons</taxon>
        <taxon>Gunneridae</taxon>
        <taxon>Pentapetalae</taxon>
        <taxon>rosids</taxon>
        <taxon>fabids</taxon>
        <taxon>Fabales</taxon>
        <taxon>Fabaceae</taxon>
        <taxon>Papilionoideae</taxon>
        <taxon>50 kb inversion clade</taxon>
        <taxon>NPAAA clade</taxon>
        <taxon>indigoferoid/millettioid clade</taxon>
        <taxon>Phaseoleae</taxon>
        <taxon>Glycine</taxon>
        <taxon>Glycine subgen. Soja</taxon>
    </lineage>
</organism>
<keyword evidence="2" id="KW-0863">Zinc-finger</keyword>
<keyword evidence="5" id="KW-1133">Transmembrane helix</keyword>
<dbReference type="InterPro" id="IPR036885">
    <property type="entry name" value="SWIB_MDM2_dom_sf"/>
</dbReference>
<dbReference type="AlphaFoldDB" id="A0A445LGV3"/>
<dbReference type="InterPro" id="IPR036128">
    <property type="entry name" value="Plus3-like_sf"/>
</dbReference>
<dbReference type="PROSITE" id="PS51360">
    <property type="entry name" value="PLUS3"/>
    <property type="match status" value="1"/>
</dbReference>
<dbReference type="InterPro" id="IPR019786">
    <property type="entry name" value="Zinc_finger_PHD-type_CS"/>
</dbReference>
<proteinExistence type="predicted"/>
<name>A0A445LGV3_GLYSO</name>
<dbReference type="InterPro" id="IPR003121">
    <property type="entry name" value="SWIB_MDM2_domain"/>
</dbReference>
<dbReference type="InterPro" id="IPR055198">
    <property type="entry name" value="NSD_PHD"/>
</dbReference>
<dbReference type="InterPro" id="IPR004343">
    <property type="entry name" value="Plus-3_dom"/>
</dbReference>
<evidence type="ECO:0000256" key="3">
    <source>
        <dbReference type="ARBA" id="ARBA00022833"/>
    </source>
</evidence>
<evidence type="ECO:0000256" key="1">
    <source>
        <dbReference type="ARBA" id="ARBA00022723"/>
    </source>
</evidence>
<evidence type="ECO:0000259" key="6">
    <source>
        <dbReference type="PROSITE" id="PS51360"/>
    </source>
</evidence>
<feature type="domain" description="DM2" evidence="7">
    <location>
        <begin position="402"/>
        <end position="482"/>
    </location>
</feature>
<comment type="caution">
    <text evidence="8">The sequence shown here is derived from an EMBL/GenBank/DDBJ whole genome shotgun (WGS) entry which is preliminary data.</text>
</comment>
<accession>A0A445LGV3</accession>
<protein>
    <submittedName>
        <fullName evidence="8">Uncharacterized protein</fullName>
    </submittedName>
</protein>
<dbReference type="PANTHER" id="PTHR46851">
    <property type="entry name" value="OS01G0884500 PROTEIN"/>
    <property type="match status" value="1"/>
</dbReference>
<feature type="region of interest" description="Disordered" evidence="4">
    <location>
        <begin position="491"/>
        <end position="516"/>
    </location>
</feature>
<dbReference type="Gene3D" id="1.10.245.10">
    <property type="entry name" value="SWIB/MDM2 domain"/>
    <property type="match status" value="1"/>
</dbReference>
<evidence type="ECO:0000256" key="5">
    <source>
        <dbReference type="SAM" id="Phobius"/>
    </source>
</evidence>
<dbReference type="EMBL" id="QZWG01000003">
    <property type="protein sequence ID" value="RZC22413.1"/>
    <property type="molecule type" value="Genomic_DNA"/>
</dbReference>
<evidence type="ECO:0000313" key="8">
    <source>
        <dbReference type="EMBL" id="RZC22413.1"/>
    </source>
</evidence>
<dbReference type="InterPro" id="IPR045894">
    <property type="entry name" value="At5g08430-like"/>
</dbReference>
<keyword evidence="3" id="KW-0862">Zinc</keyword>
<dbReference type="Gene3D" id="3.90.70.200">
    <property type="entry name" value="Plus-3 domain"/>
    <property type="match status" value="1"/>
</dbReference>
<reference evidence="8 9" key="1">
    <citation type="submission" date="2018-09" db="EMBL/GenBank/DDBJ databases">
        <title>A high-quality reference genome of wild soybean provides a powerful tool to mine soybean genomes.</title>
        <authorList>
            <person name="Xie M."/>
            <person name="Chung C.Y.L."/>
            <person name="Li M.-W."/>
            <person name="Wong F.-L."/>
            <person name="Chan T.-F."/>
            <person name="Lam H.-M."/>
        </authorList>
    </citation>
    <scope>NUCLEOTIDE SEQUENCE [LARGE SCALE GENOMIC DNA]</scope>
    <source>
        <strain evidence="9">cv. W05</strain>
        <tissue evidence="8">Hypocotyl of etiolated seedlings</tissue>
    </source>
</reference>
<sequence>TYFSKKILFFLQVQATVYVTIVSVTPSLHPKMAKNIEKSIVPKEEEEEESGEEWCFECKDGGQMVVCDHNDCGKVYHPVCVNKDDSFFDIAKYWVCGRHFCFDCNERSKFHCISCPNGVCRKCFAASDFTVVRGVKGLCIDCSELAVIIERNLDHDSEGNKITLDDTETYEYLFKEYWDIIKVKEGLTSGDILAALPNYKKDYKPDEDYKPAKRKRYNSEVKDGLTCDDIFAALPNYKKGKKIVHHKRICKGEEEKKNDLMSWEWDVVEDYKPAKQKGYNSEVKEGLTGDDIFAAQPNYKKGKKILHHNFFCKGEEKKNDLMSWESNINEDYKPSKRKGYYSETKEGLTSDDIFAAQPNYKKGKDFLHNKKYCKGEEEKQNDSMLRHSDEDYKPAKQNLEEFEGWGSKLLISFLASIGKCESEPLTQCDVNSLIHEYIKEKNLHHPEDKGKFLADERLFPIFRKKVMPKSQIYPLLEFHIAKKLDDSSVEKKDEKIENSSTDKHVNDQKTSMGSRLSSLIGKPPLKKGSFFIKHSRFVSITANNINLIYLKRSLVLELSKQPESFVVKAVGTFVRAKVDSNDSRQRKSYHLLRVLGVFFDEISNGTLLQVSFMDKAVPISELSDEDFTEQECEDLQQKVKAGLLPKLSVVEVQEKAEILHEDITKHRILTRLVYLQNQIDRANLRGRNREYPLYFYIERLEQSWKQGEPLKSKPSVRPELIEAKYDEDSEEDDQ</sequence>
<dbReference type="SUPFAM" id="SSF47592">
    <property type="entry name" value="SWIB/MDM2 domain"/>
    <property type="match status" value="1"/>
</dbReference>
<evidence type="ECO:0000313" key="9">
    <source>
        <dbReference type="Proteomes" id="UP000289340"/>
    </source>
</evidence>
<keyword evidence="5" id="KW-0472">Membrane</keyword>
<feature type="transmembrane region" description="Helical" evidence="5">
    <location>
        <begin position="7"/>
        <end position="28"/>
    </location>
</feature>
<evidence type="ECO:0000259" key="7">
    <source>
        <dbReference type="PROSITE" id="PS51925"/>
    </source>
</evidence>
<feature type="region of interest" description="Disordered" evidence="4">
    <location>
        <begin position="708"/>
        <end position="734"/>
    </location>
</feature>
<dbReference type="GO" id="GO:0008270">
    <property type="term" value="F:zinc ion binding"/>
    <property type="evidence" value="ECO:0007669"/>
    <property type="project" value="UniProtKB-KW"/>
</dbReference>
<evidence type="ECO:0000256" key="2">
    <source>
        <dbReference type="ARBA" id="ARBA00022771"/>
    </source>
</evidence>